<dbReference type="InterPro" id="IPR036571">
    <property type="entry name" value="MECDP_synthase_sf"/>
</dbReference>
<comment type="function">
    <text evidence="7">Involved in the biosynthesis of isopentenyl diphosphate (IPP) and dimethylallyl diphosphate (DMAPP), two major building blocks of isoprenoid compounds. Catalyzes the conversion of 4-diphosphocytidyl-2-C-methyl-D-erythritol 2-phosphate (CDP-ME2P) to 2-C-methyl-D-erythritol 2,4-cyclodiphosphate (ME-CPP) with a corresponding release of cytidine 5-monophosphate (CMP).</text>
</comment>
<evidence type="ECO:0000256" key="3">
    <source>
        <dbReference type="ARBA" id="ARBA00012579"/>
    </source>
</evidence>
<protein>
    <recommendedName>
        <fullName evidence="3 7">2-C-methyl-D-erythritol 2,4-cyclodiphosphate synthase</fullName>
        <shortName evidence="7">MECDP-synthase</shortName>
        <shortName evidence="7">MECPP-synthase</shortName>
        <shortName evidence="7">MECPS</shortName>
        <ecNumber evidence="3 7">4.6.1.12</ecNumber>
    </recommendedName>
</protein>
<feature type="binding site" evidence="7">
    <location>
        <position position="12"/>
    </location>
    <ligand>
        <name>a divalent metal cation</name>
        <dbReference type="ChEBI" id="CHEBI:60240"/>
    </ligand>
</feature>
<dbReference type="SUPFAM" id="SSF69765">
    <property type="entry name" value="IpsF-like"/>
    <property type="match status" value="1"/>
</dbReference>
<comment type="caution">
    <text evidence="7">Lacks conserved residue(s) required for the propagation of feature annotation.</text>
</comment>
<dbReference type="UniPathway" id="UPA00056">
    <property type="reaction ID" value="UER00095"/>
</dbReference>
<comment type="subunit">
    <text evidence="7">Homotrimer.</text>
</comment>
<feature type="binding site" evidence="7">
    <location>
        <position position="14"/>
    </location>
    <ligand>
        <name>a divalent metal cation</name>
        <dbReference type="ChEBI" id="CHEBI:60240"/>
    </ligand>
</feature>
<dbReference type="GO" id="GO:0019288">
    <property type="term" value="P:isopentenyl diphosphate biosynthetic process, methylerythritol 4-phosphate pathway"/>
    <property type="evidence" value="ECO:0007669"/>
    <property type="project" value="UniProtKB-UniRule"/>
</dbReference>
<feature type="binding site" evidence="7">
    <location>
        <begin position="12"/>
        <end position="14"/>
    </location>
    <ligand>
        <name>4-CDP-2-C-methyl-D-erythritol 2-phosphate</name>
        <dbReference type="ChEBI" id="CHEBI:57919"/>
    </ligand>
</feature>
<dbReference type="GO" id="GO:0046872">
    <property type="term" value="F:metal ion binding"/>
    <property type="evidence" value="ECO:0007669"/>
    <property type="project" value="UniProtKB-KW"/>
</dbReference>
<dbReference type="EMBL" id="DSZU01000079">
    <property type="protein sequence ID" value="HGV55349.1"/>
    <property type="molecule type" value="Genomic_DNA"/>
</dbReference>
<evidence type="ECO:0000313" key="10">
    <source>
        <dbReference type="EMBL" id="HGV55349.1"/>
    </source>
</evidence>
<dbReference type="GO" id="GO:0008685">
    <property type="term" value="F:2-C-methyl-D-erythritol 2,4-cyclodiphosphate synthase activity"/>
    <property type="evidence" value="ECO:0007669"/>
    <property type="project" value="UniProtKB-UniRule"/>
</dbReference>
<reference evidence="10" key="1">
    <citation type="journal article" date="2020" name="mSystems">
        <title>Genome- and Community-Level Interaction Insights into Carbon Utilization and Element Cycling Functions of Hydrothermarchaeota in Hydrothermal Sediment.</title>
        <authorList>
            <person name="Zhou Z."/>
            <person name="Liu Y."/>
            <person name="Xu W."/>
            <person name="Pan J."/>
            <person name="Luo Z.H."/>
            <person name="Li M."/>
        </authorList>
    </citation>
    <scope>NUCLEOTIDE SEQUENCE [LARGE SCALE GENOMIC DNA]</scope>
    <source>
        <strain evidence="10">SpSt-605</strain>
    </source>
</reference>
<dbReference type="PROSITE" id="PS01350">
    <property type="entry name" value="ISPF"/>
    <property type="match status" value="1"/>
</dbReference>
<feature type="binding site" evidence="7">
    <location>
        <position position="143"/>
    </location>
    <ligand>
        <name>4-CDP-2-C-methyl-D-erythritol 2-phosphate</name>
        <dbReference type="ChEBI" id="CHEBI:57919"/>
    </ligand>
</feature>
<dbReference type="InterPro" id="IPR003526">
    <property type="entry name" value="MECDP_synthase"/>
</dbReference>
<evidence type="ECO:0000259" key="9">
    <source>
        <dbReference type="Pfam" id="PF02542"/>
    </source>
</evidence>
<comment type="catalytic activity">
    <reaction evidence="1 7 8">
        <text>4-CDP-2-C-methyl-D-erythritol 2-phosphate = 2-C-methyl-D-erythritol 2,4-cyclic diphosphate + CMP</text>
        <dbReference type="Rhea" id="RHEA:23864"/>
        <dbReference type="ChEBI" id="CHEBI:57919"/>
        <dbReference type="ChEBI" id="CHEBI:58483"/>
        <dbReference type="ChEBI" id="CHEBI:60377"/>
        <dbReference type="EC" id="4.6.1.12"/>
    </reaction>
</comment>
<name>A0A832GQP4_9BACT</name>
<comment type="cofactor">
    <cofactor evidence="7">
        <name>a divalent metal cation</name>
        <dbReference type="ChEBI" id="CHEBI:60240"/>
    </cofactor>
    <text evidence="7">Binds 1 divalent metal cation per subunit.</text>
</comment>
<dbReference type="EC" id="4.6.1.12" evidence="3 7"/>
<comment type="similarity">
    <text evidence="7 8">Belongs to the IspF family.</text>
</comment>
<feature type="site" description="Transition state stabilizer" evidence="7">
    <location>
        <position position="38"/>
    </location>
</feature>
<evidence type="ECO:0000256" key="5">
    <source>
        <dbReference type="ARBA" id="ARBA00023229"/>
    </source>
</evidence>
<dbReference type="NCBIfam" id="TIGR00151">
    <property type="entry name" value="ispF"/>
    <property type="match status" value="1"/>
</dbReference>
<feature type="binding site" evidence="7">
    <location>
        <position position="46"/>
    </location>
    <ligand>
        <name>a divalent metal cation</name>
        <dbReference type="ChEBI" id="CHEBI:60240"/>
    </ligand>
</feature>
<comment type="pathway">
    <text evidence="2 7">Isoprenoid biosynthesis; isopentenyl diphosphate biosynthesis via DXP pathway; isopentenyl diphosphate from 1-deoxy-D-xylulose 5-phosphate: step 4/6.</text>
</comment>
<dbReference type="InterPro" id="IPR020555">
    <property type="entry name" value="MECDP_synthase_CS"/>
</dbReference>
<dbReference type="GO" id="GO:0016114">
    <property type="term" value="P:terpenoid biosynthetic process"/>
    <property type="evidence" value="ECO:0007669"/>
    <property type="project" value="InterPro"/>
</dbReference>
<sequence>MDGRFYFGFGFDVHPLIQGRKLYIGGVLIPFEKGALGHSDGDALLHALIDASLSAAGYPDIGSLFPDQDPKYKDIPSTALLEETIKLLSKKQFRFYQVDLTMVLDEPKISPYYAKIKENLGILLKLPEERIGLKARRSEGVIFQKDKPAIASFALVVLEKTSK</sequence>
<feature type="binding site" evidence="7">
    <location>
        <begin position="60"/>
        <end position="62"/>
    </location>
    <ligand>
        <name>4-CDP-2-C-methyl-D-erythritol 2-phosphate</name>
        <dbReference type="ChEBI" id="CHEBI:57919"/>
    </ligand>
</feature>
<accession>A0A832GQP4</accession>
<dbReference type="HAMAP" id="MF_00107">
    <property type="entry name" value="IspF"/>
    <property type="match status" value="1"/>
</dbReference>
<evidence type="ECO:0000256" key="1">
    <source>
        <dbReference type="ARBA" id="ARBA00000200"/>
    </source>
</evidence>
<keyword evidence="5 7" id="KW-0414">Isoprene biosynthesis</keyword>
<dbReference type="AlphaFoldDB" id="A0A832GQP4"/>
<keyword evidence="6 7" id="KW-0456">Lyase</keyword>
<evidence type="ECO:0000256" key="4">
    <source>
        <dbReference type="ARBA" id="ARBA00022723"/>
    </source>
</evidence>
<dbReference type="CDD" id="cd00554">
    <property type="entry name" value="MECDP_synthase"/>
    <property type="match status" value="1"/>
</dbReference>
<keyword evidence="4 7" id="KW-0479">Metal-binding</keyword>
<evidence type="ECO:0000256" key="2">
    <source>
        <dbReference type="ARBA" id="ARBA00004709"/>
    </source>
</evidence>
<dbReference type="Gene3D" id="3.30.1330.50">
    <property type="entry name" value="2-C-methyl-D-erythritol 2,4-cyclodiphosphate synthase"/>
    <property type="match status" value="1"/>
</dbReference>
<evidence type="ECO:0000256" key="7">
    <source>
        <dbReference type="HAMAP-Rule" id="MF_00107"/>
    </source>
</evidence>
<feature type="domain" description="2-C-methyl-D-erythritol 2,4-cyclodiphosphate synthase" evidence="9">
    <location>
        <begin position="7"/>
        <end position="158"/>
    </location>
</feature>
<dbReference type="PANTHER" id="PTHR43181:SF1">
    <property type="entry name" value="2-C-METHYL-D-ERYTHRITOL 2,4-CYCLODIPHOSPHATE SYNTHASE, CHLOROPLASTIC"/>
    <property type="match status" value="1"/>
</dbReference>
<feature type="binding site" evidence="7">
    <location>
        <begin position="65"/>
        <end position="69"/>
    </location>
    <ligand>
        <name>4-CDP-2-C-methyl-D-erythritol 2-phosphate</name>
        <dbReference type="ChEBI" id="CHEBI:57919"/>
    </ligand>
</feature>
<comment type="caution">
    <text evidence="10">The sequence shown here is derived from an EMBL/GenBank/DDBJ whole genome shotgun (WGS) entry which is preliminary data.</text>
</comment>
<evidence type="ECO:0000256" key="6">
    <source>
        <dbReference type="ARBA" id="ARBA00023239"/>
    </source>
</evidence>
<dbReference type="Pfam" id="PF02542">
    <property type="entry name" value="YgbB"/>
    <property type="match status" value="1"/>
</dbReference>
<proteinExistence type="inferred from homology"/>
<evidence type="ECO:0000256" key="8">
    <source>
        <dbReference type="RuleBase" id="RU004395"/>
    </source>
</evidence>
<feature type="binding site" evidence="7">
    <location>
        <begin position="38"/>
        <end position="39"/>
    </location>
    <ligand>
        <name>4-CDP-2-C-methyl-D-erythritol 2-phosphate</name>
        <dbReference type="ChEBI" id="CHEBI:57919"/>
    </ligand>
</feature>
<organism evidence="10">
    <name type="scientific">Caldimicrobium thiodismutans</name>
    <dbReference type="NCBI Taxonomy" id="1653476"/>
    <lineage>
        <taxon>Bacteria</taxon>
        <taxon>Pseudomonadati</taxon>
        <taxon>Thermodesulfobacteriota</taxon>
        <taxon>Thermodesulfobacteria</taxon>
        <taxon>Thermodesulfobacteriales</taxon>
        <taxon>Thermodesulfobacteriaceae</taxon>
        <taxon>Caldimicrobium</taxon>
    </lineage>
</organism>
<dbReference type="PANTHER" id="PTHR43181">
    <property type="entry name" value="2-C-METHYL-D-ERYTHRITOL 2,4-CYCLODIPHOSPHATE SYNTHASE, CHLOROPLASTIC"/>
    <property type="match status" value="1"/>
</dbReference>
<gene>
    <name evidence="7 10" type="primary">ispF</name>
    <name evidence="10" type="ORF">ENT73_04600</name>
</gene>